<dbReference type="RefSeq" id="YP_656541.1">
    <property type="nucleotide sequence ID" value="NC_008210.1"/>
</dbReference>
<dbReference type="Proteomes" id="UP000120576">
    <property type="component" value="Genome"/>
</dbReference>
<name>Q14W73_9VIRU</name>
<evidence type="ECO:0000313" key="2">
    <source>
        <dbReference type="Proteomes" id="UP000120576"/>
    </source>
</evidence>
<evidence type="ECO:0000313" key="1">
    <source>
        <dbReference type="EMBL" id="ABG25607.1"/>
    </source>
</evidence>
<organism evidence="1 2">
    <name type="scientific">Ranid herpesvirus 2</name>
    <dbReference type="NCBI Taxonomy" id="389214"/>
    <lineage>
        <taxon>Viruses</taxon>
        <taxon>Duplodnaviria</taxon>
        <taxon>Heunggongvirae</taxon>
        <taxon>Peploviricota</taxon>
        <taxon>Herviviricetes</taxon>
        <taxon>Herpesvirales</taxon>
        <taxon>Alloherpesviridae</taxon>
        <taxon>Batravirus</taxon>
        <taxon>Batravirus ranidallo2</taxon>
    </lineage>
</organism>
<keyword evidence="2" id="KW-1185">Reference proteome</keyword>
<sequence length="439" mass="49614">MADANSHVPIHASFLARPQEMALPTVYGGDTIFWPTKYICSTYKQSCVKPVCGLAERSYMVKYINPTYLASAEHLYPADRQNLMFMKQDQEWVPGYTAALYAESDLRQNVHTKKLASAVCYSAMANLVVMDSVVSLIYEMINTVGKRTDATLSEDLINMSHLFAIVLLDISVRHHHGKTYSTRCLEPEVPAITTSGEYLCSLVSKIYTGKVNLASLVTSMPLKAFSKMDVTSLEVFLYCLKMLGLCRTACLLLLLVEHFKRTQRHEIMAAAYHVTGMFNAFYSMRDDALPCLEPDRLVELVGQIGAADARPGLLVDSCILSINHLTAQQIELNMQRLFSIGIYLTLPTCLFYRPDRDMNRQVPKKMDRVLAVFPCLFPTTSPMYPANYDHKPYGFLQTQHLIENCDCPGHTKIMAEPGNCEFMQPSRRHRGNMGRRQEQ</sequence>
<dbReference type="EMBL" id="DQ665652">
    <property type="protein sequence ID" value="ABG25607.1"/>
    <property type="molecule type" value="Genomic_DNA"/>
</dbReference>
<proteinExistence type="predicted"/>
<dbReference type="GeneID" id="5179370"/>
<reference evidence="1 2" key="1">
    <citation type="journal article" date="2006" name="J. Gen. Virol.">
        <title>Genome sequences of two frog herpesviruses.</title>
        <authorList>
            <person name="Davison A.J."/>
            <person name="Cunningham C."/>
            <person name="Sauerbier W."/>
            <person name="McKinnell R.G."/>
        </authorList>
    </citation>
    <scope>NUCLEOTIDE SEQUENCE [LARGE SCALE GENOMIC DNA]</scope>
    <source>
        <strain evidence="1">ATCC VR-568</strain>
    </source>
</reference>
<accession>Q14W73</accession>
<dbReference type="KEGG" id="vg:5179370"/>
<protein>
    <submittedName>
        <fullName evidence="1">ORF33</fullName>
    </submittedName>
</protein>